<gene>
    <name evidence="2" type="ORF">Tci_507260</name>
</gene>
<organism evidence="2">
    <name type="scientific">Tanacetum cinerariifolium</name>
    <name type="common">Dalmatian daisy</name>
    <name type="synonym">Chrysanthemum cinerariifolium</name>
    <dbReference type="NCBI Taxonomy" id="118510"/>
    <lineage>
        <taxon>Eukaryota</taxon>
        <taxon>Viridiplantae</taxon>
        <taxon>Streptophyta</taxon>
        <taxon>Embryophyta</taxon>
        <taxon>Tracheophyta</taxon>
        <taxon>Spermatophyta</taxon>
        <taxon>Magnoliopsida</taxon>
        <taxon>eudicotyledons</taxon>
        <taxon>Gunneridae</taxon>
        <taxon>Pentapetalae</taxon>
        <taxon>asterids</taxon>
        <taxon>campanulids</taxon>
        <taxon>Asterales</taxon>
        <taxon>Asteraceae</taxon>
        <taxon>Asteroideae</taxon>
        <taxon>Anthemideae</taxon>
        <taxon>Anthemidinae</taxon>
        <taxon>Tanacetum</taxon>
    </lineage>
</organism>
<proteinExistence type="predicted"/>
<protein>
    <submittedName>
        <fullName evidence="2">Uncharacterized protein</fullName>
    </submittedName>
</protein>
<dbReference type="AlphaFoldDB" id="A0A699IAV5"/>
<reference evidence="2" key="1">
    <citation type="journal article" date="2019" name="Sci. Rep.">
        <title>Draft genome of Tanacetum cinerariifolium, the natural source of mosquito coil.</title>
        <authorList>
            <person name="Yamashiro T."/>
            <person name="Shiraishi A."/>
            <person name="Satake H."/>
            <person name="Nakayama K."/>
        </authorList>
    </citation>
    <scope>NUCLEOTIDE SEQUENCE</scope>
</reference>
<evidence type="ECO:0000313" key="2">
    <source>
        <dbReference type="EMBL" id="GEZ35287.1"/>
    </source>
</evidence>
<name>A0A699IAV5_TANCI</name>
<feature type="non-terminal residue" evidence="2">
    <location>
        <position position="1"/>
    </location>
</feature>
<evidence type="ECO:0000256" key="1">
    <source>
        <dbReference type="SAM" id="MobiDB-lite"/>
    </source>
</evidence>
<feature type="region of interest" description="Disordered" evidence="1">
    <location>
        <begin position="228"/>
        <end position="247"/>
    </location>
</feature>
<dbReference type="EMBL" id="BKCJ010268750">
    <property type="protein sequence ID" value="GEZ35287.1"/>
    <property type="molecule type" value="Genomic_DNA"/>
</dbReference>
<sequence>IISSITAQEAKLDLELVLNEKRLEIRKCNGRLNLGKIQREPTFQVVLDALALTLCYSAFLITVDVSEVYMRYWSHWEINSLNDVVVDHMHQPWRTFAALINKRKTTCLDKLHLSRGQILWGATPPKKAQKFKKPASPKLTIVPVSIEEPMGKSKRVKRPTKKSTEAPTIGVVIRESPDMPFTKKKEKSMRDFYKTHLSGSGTISKTAPSVAKIKPSVTSQGTVIKPGVLDVSGEESSKSEAKSWGNK</sequence>
<accession>A0A699IAV5</accession>
<comment type="caution">
    <text evidence="2">The sequence shown here is derived from an EMBL/GenBank/DDBJ whole genome shotgun (WGS) entry which is preliminary data.</text>
</comment>